<dbReference type="InterPro" id="IPR011990">
    <property type="entry name" value="TPR-like_helical_dom_sf"/>
</dbReference>
<comment type="caution">
    <text evidence="3">The sequence shown here is derived from an EMBL/GenBank/DDBJ whole genome shotgun (WGS) entry which is preliminary data.</text>
</comment>
<evidence type="ECO:0008006" key="5">
    <source>
        <dbReference type="Google" id="ProtNLM"/>
    </source>
</evidence>
<evidence type="ECO:0000313" key="4">
    <source>
        <dbReference type="Proteomes" id="UP001457282"/>
    </source>
</evidence>
<proteinExistence type="predicted"/>
<dbReference type="Proteomes" id="UP001457282">
    <property type="component" value="Unassembled WGS sequence"/>
</dbReference>
<organism evidence="3 4">
    <name type="scientific">Rubus argutus</name>
    <name type="common">Southern blackberry</name>
    <dbReference type="NCBI Taxonomy" id="59490"/>
    <lineage>
        <taxon>Eukaryota</taxon>
        <taxon>Viridiplantae</taxon>
        <taxon>Streptophyta</taxon>
        <taxon>Embryophyta</taxon>
        <taxon>Tracheophyta</taxon>
        <taxon>Spermatophyta</taxon>
        <taxon>Magnoliopsida</taxon>
        <taxon>eudicotyledons</taxon>
        <taxon>Gunneridae</taxon>
        <taxon>Pentapetalae</taxon>
        <taxon>rosids</taxon>
        <taxon>fabids</taxon>
        <taxon>Rosales</taxon>
        <taxon>Rosaceae</taxon>
        <taxon>Rosoideae</taxon>
        <taxon>Rosoideae incertae sedis</taxon>
        <taxon>Rubus</taxon>
    </lineage>
</organism>
<protein>
    <recommendedName>
        <fullName evidence="5">Pentatricopeptide repeat-containing protein</fullName>
    </recommendedName>
</protein>
<dbReference type="PANTHER" id="PTHR47926">
    <property type="entry name" value="PENTATRICOPEPTIDE REPEAT-CONTAINING PROTEIN"/>
    <property type="match status" value="1"/>
</dbReference>
<feature type="repeat" description="PPR" evidence="2">
    <location>
        <begin position="171"/>
        <end position="205"/>
    </location>
</feature>
<evidence type="ECO:0000256" key="2">
    <source>
        <dbReference type="PROSITE-ProRule" id="PRU00708"/>
    </source>
</evidence>
<dbReference type="Pfam" id="PF01535">
    <property type="entry name" value="PPR"/>
    <property type="match status" value="3"/>
</dbReference>
<keyword evidence="4" id="KW-1185">Reference proteome</keyword>
<name>A0AAW1Y018_RUBAR</name>
<dbReference type="Gene3D" id="1.25.40.10">
    <property type="entry name" value="Tetratricopeptide repeat domain"/>
    <property type="match status" value="2"/>
</dbReference>
<sequence>MLVSQSLDIYETLDYQMCYLSDYQSATFLIIRGATFLIIRGATFLIASKSPDYQSCYLYDYQSCHFYDYGDSQEYQSCYLSDYQSCYRTDCFDTPAAFINVCRARLFLRLITIPIPNHASLQLSFASTSKPKSSLAKDADLFSLNKRISNLIRTGRIAQNREAFDQMKQRNIVPWNSMITVYVQRRDMAKARNLFDEMPDRDVVSWNLMISGYISCRRSRGTNNFDEIKLQKDVISWNAMIGGYASHGFAAEASELFTLMKRLKVRPAYITFIAELAKVAAEALMKLEPESQPPYVLLYNMVDSSHC</sequence>
<dbReference type="InterPro" id="IPR002885">
    <property type="entry name" value="PPR_rpt"/>
</dbReference>
<evidence type="ECO:0000313" key="3">
    <source>
        <dbReference type="EMBL" id="KAK9942247.1"/>
    </source>
</evidence>
<feature type="repeat" description="PPR" evidence="2">
    <location>
        <begin position="233"/>
        <end position="267"/>
    </location>
</feature>
<keyword evidence="1" id="KW-0677">Repeat</keyword>
<dbReference type="PROSITE" id="PS51375">
    <property type="entry name" value="PPR"/>
    <property type="match status" value="2"/>
</dbReference>
<dbReference type="EMBL" id="JBEDUW010000002">
    <property type="protein sequence ID" value="KAK9942247.1"/>
    <property type="molecule type" value="Genomic_DNA"/>
</dbReference>
<gene>
    <name evidence="3" type="ORF">M0R45_007923</name>
</gene>
<dbReference type="NCBIfam" id="TIGR00756">
    <property type="entry name" value="PPR"/>
    <property type="match status" value="2"/>
</dbReference>
<dbReference type="InterPro" id="IPR046960">
    <property type="entry name" value="PPR_At4g14850-like_plant"/>
</dbReference>
<dbReference type="AlphaFoldDB" id="A0AAW1Y018"/>
<dbReference type="GO" id="GO:0003723">
    <property type="term" value="F:RNA binding"/>
    <property type="evidence" value="ECO:0007669"/>
    <property type="project" value="InterPro"/>
</dbReference>
<reference evidence="3 4" key="1">
    <citation type="journal article" date="2023" name="G3 (Bethesda)">
        <title>A chromosome-length genome assembly and annotation of blackberry (Rubus argutus, cv. 'Hillquist').</title>
        <authorList>
            <person name="Bruna T."/>
            <person name="Aryal R."/>
            <person name="Dudchenko O."/>
            <person name="Sargent D.J."/>
            <person name="Mead D."/>
            <person name="Buti M."/>
            <person name="Cavallini A."/>
            <person name="Hytonen T."/>
            <person name="Andres J."/>
            <person name="Pham M."/>
            <person name="Weisz D."/>
            <person name="Mascagni F."/>
            <person name="Usai G."/>
            <person name="Natali L."/>
            <person name="Bassil N."/>
            <person name="Fernandez G.E."/>
            <person name="Lomsadze A."/>
            <person name="Armour M."/>
            <person name="Olukolu B."/>
            <person name="Poorten T."/>
            <person name="Britton C."/>
            <person name="Davik J."/>
            <person name="Ashrafi H."/>
            <person name="Aiden E.L."/>
            <person name="Borodovsky M."/>
            <person name="Worthington M."/>
        </authorList>
    </citation>
    <scope>NUCLEOTIDE SEQUENCE [LARGE SCALE GENOMIC DNA]</scope>
    <source>
        <strain evidence="3">PI 553951</strain>
    </source>
</reference>
<accession>A0AAW1Y018</accession>
<dbReference type="GO" id="GO:0009451">
    <property type="term" value="P:RNA modification"/>
    <property type="evidence" value="ECO:0007669"/>
    <property type="project" value="InterPro"/>
</dbReference>
<evidence type="ECO:0000256" key="1">
    <source>
        <dbReference type="ARBA" id="ARBA00022737"/>
    </source>
</evidence>